<dbReference type="RefSeq" id="XP_008080704.1">
    <property type="nucleotide sequence ID" value="XM_008082513.1"/>
</dbReference>
<dbReference type="OrthoDB" id="671439at2759"/>
<dbReference type="HOGENOM" id="CLU_051989_0_0_1"/>
<dbReference type="Pfam" id="PF13472">
    <property type="entry name" value="Lipase_GDSL_2"/>
    <property type="match status" value="1"/>
</dbReference>
<evidence type="ECO:0000259" key="1">
    <source>
        <dbReference type="Pfam" id="PF13472"/>
    </source>
</evidence>
<dbReference type="InterPro" id="IPR045136">
    <property type="entry name" value="Iah1-like"/>
</dbReference>
<dbReference type="Gene3D" id="3.40.50.1110">
    <property type="entry name" value="SGNH hydrolase"/>
    <property type="match status" value="1"/>
</dbReference>
<dbReference type="PANTHER" id="PTHR14209">
    <property type="entry name" value="ISOAMYL ACETATE-HYDROLYZING ESTERASE 1"/>
    <property type="match status" value="1"/>
</dbReference>
<keyword evidence="2" id="KW-0378">Hydrolase</keyword>
<evidence type="ECO:0000313" key="2">
    <source>
        <dbReference type="EMBL" id="EPE32692.1"/>
    </source>
</evidence>
<dbReference type="PANTHER" id="PTHR14209:SF19">
    <property type="entry name" value="ISOAMYL ACETATE-HYDROLYZING ESTERASE 1 HOMOLOG"/>
    <property type="match status" value="1"/>
</dbReference>
<dbReference type="eggNOG" id="KOG3035">
    <property type="taxonomic scope" value="Eukaryota"/>
</dbReference>
<dbReference type="KEGG" id="glz:GLAREA_07826"/>
<organism evidence="2 3">
    <name type="scientific">Glarea lozoyensis (strain ATCC 20868 / MF5171)</name>
    <dbReference type="NCBI Taxonomy" id="1116229"/>
    <lineage>
        <taxon>Eukaryota</taxon>
        <taxon>Fungi</taxon>
        <taxon>Dikarya</taxon>
        <taxon>Ascomycota</taxon>
        <taxon>Pezizomycotina</taxon>
        <taxon>Leotiomycetes</taxon>
        <taxon>Helotiales</taxon>
        <taxon>Helotiaceae</taxon>
        <taxon>Glarea</taxon>
    </lineage>
</organism>
<dbReference type="GO" id="GO:0016787">
    <property type="term" value="F:hydrolase activity"/>
    <property type="evidence" value="ECO:0007669"/>
    <property type="project" value="UniProtKB-KW"/>
</dbReference>
<proteinExistence type="predicted"/>
<dbReference type="CDD" id="cd01838">
    <property type="entry name" value="Isoamyl_acetate_hydrolase_like"/>
    <property type="match status" value="1"/>
</dbReference>
<feature type="domain" description="SGNH hydrolase-type esterase" evidence="1">
    <location>
        <begin position="12"/>
        <end position="222"/>
    </location>
</feature>
<dbReference type="STRING" id="1116229.S3D2D2"/>
<dbReference type="Proteomes" id="UP000016922">
    <property type="component" value="Unassembled WGS sequence"/>
</dbReference>
<evidence type="ECO:0000313" key="3">
    <source>
        <dbReference type="Proteomes" id="UP000016922"/>
    </source>
</evidence>
<dbReference type="AlphaFoldDB" id="S3D2D2"/>
<dbReference type="OMA" id="VPIDRYK"/>
<reference evidence="2 3" key="1">
    <citation type="journal article" date="2013" name="BMC Genomics">
        <title>Genomics-driven discovery of the pneumocandin biosynthetic gene cluster in the fungus Glarea lozoyensis.</title>
        <authorList>
            <person name="Chen L."/>
            <person name="Yue Q."/>
            <person name="Zhang X."/>
            <person name="Xiang M."/>
            <person name="Wang C."/>
            <person name="Li S."/>
            <person name="Che Y."/>
            <person name="Ortiz-Lopez F.J."/>
            <person name="Bills G.F."/>
            <person name="Liu X."/>
            <person name="An Z."/>
        </authorList>
    </citation>
    <scope>NUCLEOTIDE SEQUENCE [LARGE SCALE GENOMIC DNA]</scope>
    <source>
        <strain evidence="3">ATCC 20868 / MF5171</strain>
    </source>
</reference>
<gene>
    <name evidence="2" type="ORF">GLAREA_07826</name>
</gene>
<dbReference type="GeneID" id="19466878"/>
<protein>
    <submittedName>
        <fullName evidence="2">SGNH hydrolase</fullName>
    </submittedName>
</protein>
<sequence>MEQNRYPQFLLIGDSHIQYMNQLRDGFAFAAGLSTHVERRLDVINRGFSGYNSSHLLHILEHIIPSTSAAKVDYILVLLGSNDSCLPESPTGQHISLPEYQRNITTIVNRFLNDTDPKKLFLVTPPPVNEIHLQEASDGQTLTRHQSFTAKYAQVVREVAEELNDQRVVLVDLWSAIMQKARLSTPDQGEDALPGSKASGDNEQLREFLSDGLHLTGAGYKIFLNNVLKAMGDDWKDESSDHKDSWVFPRWEDAPKC</sequence>
<dbReference type="InterPro" id="IPR013830">
    <property type="entry name" value="SGNH_hydro"/>
</dbReference>
<dbReference type="InterPro" id="IPR036514">
    <property type="entry name" value="SGNH_hydro_sf"/>
</dbReference>
<keyword evidence="3" id="KW-1185">Reference proteome</keyword>
<dbReference type="EMBL" id="KE145359">
    <property type="protein sequence ID" value="EPE32692.1"/>
    <property type="molecule type" value="Genomic_DNA"/>
</dbReference>
<accession>S3D2D2</accession>
<dbReference type="SUPFAM" id="SSF52266">
    <property type="entry name" value="SGNH hydrolase"/>
    <property type="match status" value="1"/>
</dbReference>
<name>S3D2D2_GLAL2</name>